<gene>
    <name evidence="3" type="ORF">H9Y04_25225</name>
</gene>
<dbReference type="EMBL" id="JACTVJ010000012">
    <property type="protein sequence ID" value="MBC9715847.1"/>
    <property type="molecule type" value="Genomic_DNA"/>
</dbReference>
<evidence type="ECO:0000259" key="2">
    <source>
        <dbReference type="Pfam" id="PF07819"/>
    </source>
</evidence>
<evidence type="ECO:0000256" key="1">
    <source>
        <dbReference type="SAM" id="SignalP"/>
    </source>
</evidence>
<sequence>MIKRWLIVGAALAGLFTAGLAPVQAAAEPAAPQMAAPPVRDDSIDEPVYFLKGYSKGDPPGVNCGNYWGPALKFFKDEGWQGPRHTVAFYANDRNCSIRIARGSTATSIRELGRRLAWDIHRRYSTQGKSVDLIGHSMGGLIARAALTGVQEQLPGWPPYIYVEDVATLGAPHDGMALGYFCLAVQLSRQCKEMRPGSAFLDWTAQNPQSAQGTDWTLIGARDDGVVGMSALRMRAGHRVWYTGDNEGWSHGALNDITTGTYAMIYENPPEVAQEKENGAAPVRAAMNSLYWWKNW</sequence>
<name>A0ABR7SLH7_9ACTN</name>
<comment type="caution">
    <text evidence="3">The sequence shown here is derived from an EMBL/GenBank/DDBJ whole genome shotgun (WGS) entry which is preliminary data.</text>
</comment>
<accession>A0ABR7SLH7</accession>
<keyword evidence="1" id="KW-0732">Signal</keyword>
<proteinExistence type="predicted"/>
<evidence type="ECO:0000313" key="4">
    <source>
        <dbReference type="Proteomes" id="UP000642284"/>
    </source>
</evidence>
<dbReference type="RefSeq" id="WP_187816294.1">
    <property type="nucleotide sequence ID" value="NZ_JACTVJ010000012.1"/>
</dbReference>
<keyword evidence="4" id="KW-1185">Reference proteome</keyword>
<feature type="chain" id="PRO_5045637188" description="GPI inositol-deacylase PGAP1-like alpha/beta domain-containing protein" evidence="1">
    <location>
        <begin position="26"/>
        <end position="296"/>
    </location>
</feature>
<dbReference type="Gene3D" id="3.40.50.1820">
    <property type="entry name" value="alpha/beta hydrolase"/>
    <property type="match status" value="1"/>
</dbReference>
<protein>
    <recommendedName>
        <fullName evidence="2">GPI inositol-deacylase PGAP1-like alpha/beta domain-containing protein</fullName>
    </recommendedName>
</protein>
<dbReference type="Proteomes" id="UP000642284">
    <property type="component" value="Unassembled WGS sequence"/>
</dbReference>
<feature type="domain" description="GPI inositol-deacylase PGAP1-like alpha/beta" evidence="2">
    <location>
        <begin position="87"/>
        <end position="176"/>
    </location>
</feature>
<dbReference type="Pfam" id="PF07819">
    <property type="entry name" value="PGAP1"/>
    <property type="match status" value="1"/>
</dbReference>
<feature type="signal peptide" evidence="1">
    <location>
        <begin position="1"/>
        <end position="25"/>
    </location>
</feature>
<dbReference type="SUPFAM" id="SSF53474">
    <property type="entry name" value="alpha/beta-Hydrolases"/>
    <property type="match status" value="1"/>
</dbReference>
<dbReference type="InterPro" id="IPR012908">
    <property type="entry name" value="PGAP1-ab_dom-like"/>
</dbReference>
<dbReference type="InterPro" id="IPR029058">
    <property type="entry name" value="AB_hydrolase_fold"/>
</dbReference>
<reference evidence="3 4" key="1">
    <citation type="submission" date="2020-08" db="EMBL/GenBank/DDBJ databases">
        <title>Genemic of Streptomyces polyaspartic.</title>
        <authorList>
            <person name="Liu W."/>
        </authorList>
    </citation>
    <scope>NUCLEOTIDE SEQUENCE [LARGE SCALE GENOMIC DNA]</scope>
    <source>
        <strain evidence="3 4">TRM66268-LWL</strain>
    </source>
</reference>
<organism evidence="3 4">
    <name type="scientific">Streptomyces polyasparticus</name>
    <dbReference type="NCBI Taxonomy" id="2767826"/>
    <lineage>
        <taxon>Bacteria</taxon>
        <taxon>Bacillati</taxon>
        <taxon>Actinomycetota</taxon>
        <taxon>Actinomycetes</taxon>
        <taxon>Kitasatosporales</taxon>
        <taxon>Streptomycetaceae</taxon>
        <taxon>Streptomyces</taxon>
    </lineage>
</organism>
<evidence type="ECO:0000313" key="3">
    <source>
        <dbReference type="EMBL" id="MBC9715847.1"/>
    </source>
</evidence>